<proteinExistence type="predicted"/>
<feature type="compositionally biased region" description="Polar residues" evidence="1">
    <location>
        <begin position="305"/>
        <end position="315"/>
    </location>
</feature>
<sequence length="315" mass="36512">MWFNKFKDKYRWNQEERAIRRIYKMKAGKELSDRLYKQQVEKKFQRPNWIGKTDPKFIASSKKNQQNRASECDGMGFPLYAGGSKSQLYHLDNIVRKKQRDKLSRADVFMITHSKVFNGQREWVDEHSEFVHENFVDVISSQDSIELGIVDPQNELETWIDVVRPLNKKGRCYGLAVEANQQPPVEVINEISTLKSQCQTYAEEIGKLKGASYMREKWQMMMVRGNMFHQQPVAPFNPSRTGQFQTSVLGSQSSYYMASLMFGYIGNMTPLLHQSTETSPQAQSYPHAQSSPHAQSQPQDVTRPLFQQPNDQDLI</sequence>
<evidence type="ECO:0000256" key="1">
    <source>
        <dbReference type="SAM" id="MobiDB-lite"/>
    </source>
</evidence>
<name>A0ABD3TRY2_9LAMI</name>
<protein>
    <submittedName>
        <fullName evidence="2">Uncharacterized protein</fullName>
    </submittedName>
</protein>
<feature type="compositionally biased region" description="Low complexity" evidence="1">
    <location>
        <begin position="286"/>
        <end position="299"/>
    </location>
</feature>
<accession>A0ABD3TRY2</accession>
<gene>
    <name evidence="2" type="ORF">ACJIZ3_023774</name>
</gene>
<dbReference type="InterPro" id="IPR004252">
    <property type="entry name" value="Probable_transposase_24"/>
</dbReference>
<evidence type="ECO:0000313" key="2">
    <source>
        <dbReference type="EMBL" id="KAL3839183.1"/>
    </source>
</evidence>
<dbReference type="AlphaFoldDB" id="A0ABD3TRY2"/>
<keyword evidence="3" id="KW-1185">Reference proteome</keyword>
<dbReference type="Pfam" id="PF03004">
    <property type="entry name" value="Transposase_24"/>
    <property type="match status" value="1"/>
</dbReference>
<evidence type="ECO:0000313" key="3">
    <source>
        <dbReference type="Proteomes" id="UP001634393"/>
    </source>
</evidence>
<dbReference type="EMBL" id="JBJXBP010000003">
    <property type="protein sequence ID" value="KAL3839183.1"/>
    <property type="molecule type" value="Genomic_DNA"/>
</dbReference>
<comment type="caution">
    <text evidence="2">The sequence shown here is derived from an EMBL/GenBank/DDBJ whole genome shotgun (WGS) entry which is preliminary data.</text>
</comment>
<reference evidence="2 3" key="1">
    <citation type="submission" date="2024-12" db="EMBL/GenBank/DDBJ databases">
        <title>The unique morphological basis and parallel evolutionary history of personate flowers in Penstemon.</title>
        <authorList>
            <person name="Depatie T.H."/>
            <person name="Wessinger C.A."/>
        </authorList>
    </citation>
    <scope>NUCLEOTIDE SEQUENCE [LARGE SCALE GENOMIC DNA]</scope>
    <source>
        <strain evidence="2">WTNN_2</strain>
        <tissue evidence="2">Leaf</tissue>
    </source>
</reference>
<dbReference type="Proteomes" id="UP001634393">
    <property type="component" value="Unassembled WGS sequence"/>
</dbReference>
<feature type="compositionally biased region" description="Polar residues" evidence="1">
    <location>
        <begin position="274"/>
        <end position="284"/>
    </location>
</feature>
<feature type="region of interest" description="Disordered" evidence="1">
    <location>
        <begin position="274"/>
        <end position="315"/>
    </location>
</feature>
<organism evidence="2 3">
    <name type="scientific">Penstemon smallii</name>
    <dbReference type="NCBI Taxonomy" id="265156"/>
    <lineage>
        <taxon>Eukaryota</taxon>
        <taxon>Viridiplantae</taxon>
        <taxon>Streptophyta</taxon>
        <taxon>Embryophyta</taxon>
        <taxon>Tracheophyta</taxon>
        <taxon>Spermatophyta</taxon>
        <taxon>Magnoliopsida</taxon>
        <taxon>eudicotyledons</taxon>
        <taxon>Gunneridae</taxon>
        <taxon>Pentapetalae</taxon>
        <taxon>asterids</taxon>
        <taxon>lamiids</taxon>
        <taxon>Lamiales</taxon>
        <taxon>Plantaginaceae</taxon>
        <taxon>Cheloneae</taxon>
        <taxon>Penstemon</taxon>
    </lineage>
</organism>